<sequence>MSINFERWGETILGAIVAIVAIGFFAFAAAQAGQTGGGNGYDLVARFQRVDGVAVGSDVRVSGVKVGVVRAVALDPETYLAQLTLSIEDGVHVLDDSTARIASDGLLGGAYVAIEPAGMDPLPAGGEIPNTQGAVDLLTLFASFAQGQGNNSESTEEAAP</sequence>
<protein>
    <submittedName>
        <fullName evidence="3">Putative phospholipid ABC transporter-binding protein MlaD</fullName>
    </submittedName>
</protein>
<feature type="domain" description="Mce/MlaD" evidence="2">
    <location>
        <begin position="39"/>
        <end position="116"/>
    </location>
</feature>
<feature type="transmembrane region" description="Helical" evidence="1">
    <location>
        <begin position="12"/>
        <end position="30"/>
    </location>
</feature>
<dbReference type="InterPro" id="IPR052336">
    <property type="entry name" value="MlaD_Phospholipid_Transporter"/>
</dbReference>
<proteinExistence type="predicted"/>
<dbReference type="EMBL" id="CP047045">
    <property type="protein sequence ID" value="QGZ95428.1"/>
    <property type="molecule type" value="Genomic_DNA"/>
</dbReference>
<evidence type="ECO:0000259" key="2">
    <source>
        <dbReference type="Pfam" id="PF02470"/>
    </source>
</evidence>
<keyword evidence="4" id="KW-1185">Reference proteome</keyword>
<keyword evidence="1" id="KW-0472">Membrane</keyword>
<evidence type="ECO:0000313" key="4">
    <source>
        <dbReference type="Proteomes" id="UP000431269"/>
    </source>
</evidence>
<name>A0A6I6MPW2_9CAUL</name>
<accession>A0A6I6MPW2</accession>
<dbReference type="Proteomes" id="UP000431269">
    <property type="component" value="Chromosome"/>
</dbReference>
<dbReference type="InterPro" id="IPR003399">
    <property type="entry name" value="Mce/MlaD"/>
</dbReference>
<gene>
    <name evidence="3" type="primary">mlaD</name>
    <name evidence="3" type="ORF">DSM104635_02277</name>
</gene>
<dbReference type="PANTHER" id="PTHR33371">
    <property type="entry name" value="INTERMEMBRANE PHOSPHOLIPID TRANSPORT SYSTEM BINDING PROTEIN MLAD-RELATED"/>
    <property type="match status" value="1"/>
</dbReference>
<dbReference type="PANTHER" id="PTHR33371:SF4">
    <property type="entry name" value="INTERMEMBRANE PHOSPHOLIPID TRANSPORT SYSTEM BINDING PROTEIN MLAD"/>
    <property type="match status" value="1"/>
</dbReference>
<organism evidence="3 4">
    <name type="scientific">Terricaulis silvestris</name>
    <dbReference type="NCBI Taxonomy" id="2686094"/>
    <lineage>
        <taxon>Bacteria</taxon>
        <taxon>Pseudomonadati</taxon>
        <taxon>Pseudomonadota</taxon>
        <taxon>Alphaproteobacteria</taxon>
        <taxon>Caulobacterales</taxon>
        <taxon>Caulobacteraceae</taxon>
        <taxon>Terricaulis</taxon>
    </lineage>
</organism>
<keyword evidence="1" id="KW-1133">Transmembrane helix</keyword>
<reference evidence="4" key="1">
    <citation type="submission" date="2019-12" db="EMBL/GenBank/DDBJ databases">
        <title>Complete genome of Terracaulis silvestris 0127_4.</title>
        <authorList>
            <person name="Vieira S."/>
            <person name="Riedel T."/>
            <person name="Sproer C."/>
            <person name="Pascual J."/>
            <person name="Boedeker C."/>
            <person name="Overmann J."/>
        </authorList>
    </citation>
    <scope>NUCLEOTIDE SEQUENCE [LARGE SCALE GENOMIC DNA]</scope>
    <source>
        <strain evidence="4">0127_4</strain>
    </source>
</reference>
<dbReference type="Pfam" id="PF02470">
    <property type="entry name" value="MlaD"/>
    <property type="match status" value="1"/>
</dbReference>
<keyword evidence="1" id="KW-0812">Transmembrane</keyword>
<dbReference type="AlphaFoldDB" id="A0A6I6MPW2"/>
<evidence type="ECO:0000313" key="3">
    <source>
        <dbReference type="EMBL" id="QGZ95428.1"/>
    </source>
</evidence>
<dbReference type="KEGG" id="tsv:DSM104635_02277"/>
<dbReference type="RefSeq" id="WP_228445660.1">
    <property type="nucleotide sequence ID" value="NZ_CP047045.1"/>
</dbReference>
<evidence type="ECO:0000256" key="1">
    <source>
        <dbReference type="SAM" id="Phobius"/>
    </source>
</evidence>